<evidence type="ECO:0000313" key="2">
    <source>
        <dbReference type="Proteomes" id="UP000775872"/>
    </source>
</evidence>
<evidence type="ECO:0000313" key="1">
    <source>
        <dbReference type="EMBL" id="CAH0044099.1"/>
    </source>
</evidence>
<comment type="caution">
    <text evidence="1">The sequence shown here is derived from an EMBL/GenBank/DDBJ whole genome shotgun (WGS) entry which is preliminary data.</text>
</comment>
<dbReference type="Proteomes" id="UP000775872">
    <property type="component" value="Unassembled WGS sequence"/>
</dbReference>
<organism evidence="1 2">
    <name type="scientific">Clonostachys solani</name>
    <dbReference type="NCBI Taxonomy" id="160281"/>
    <lineage>
        <taxon>Eukaryota</taxon>
        <taxon>Fungi</taxon>
        <taxon>Dikarya</taxon>
        <taxon>Ascomycota</taxon>
        <taxon>Pezizomycotina</taxon>
        <taxon>Sordariomycetes</taxon>
        <taxon>Hypocreomycetidae</taxon>
        <taxon>Hypocreales</taxon>
        <taxon>Bionectriaceae</taxon>
        <taxon>Clonostachys</taxon>
    </lineage>
</organism>
<dbReference type="EMBL" id="CABFOC020000005">
    <property type="protein sequence ID" value="CAH0044099.1"/>
    <property type="molecule type" value="Genomic_DNA"/>
</dbReference>
<dbReference type="AlphaFoldDB" id="A0A9N9W0N1"/>
<accession>A0A9N9W0N1</accession>
<gene>
    <name evidence="1" type="ORF">CSOL1703_00009842</name>
</gene>
<name>A0A9N9W0N1_9HYPO</name>
<sequence length="93" mass="10100">MGYQLSHIFEIVFPPPPPRLWLLLTLSMGPQTTRTQDVTQEAALTYTSTPPATGASTRTSEIKDIPTSLRPPLHSAALNAVLAVPAELRASYK</sequence>
<keyword evidence="2" id="KW-1185">Reference proteome</keyword>
<reference evidence="2" key="1">
    <citation type="submission" date="2019-06" db="EMBL/GenBank/DDBJ databases">
        <authorList>
            <person name="Broberg M."/>
        </authorList>
    </citation>
    <scope>NUCLEOTIDE SEQUENCE [LARGE SCALE GENOMIC DNA]</scope>
</reference>
<proteinExistence type="predicted"/>
<protein>
    <submittedName>
        <fullName evidence="1">Uncharacterized protein</fullName>
    </submittedName>
</protein>
<reference evidence="1 2" key="2">
    <citation type="submission" date="2021-10" db="EMBL/GenBank/DDBJ databases">
        <authorList>
            <person name="Piombo E."/>
        </authorList>
    </citation>
    <scope>NUCLEOTIDE SEQUENCE [LARGE SCALE GENOMIC DNA]</scope>
</reference>